<feature type="region of interest" description="Disordered" evidence="8">
    <location>
        <begin position="515"/>
        <end position="569"/>
    </location>
</feature>
<dbReference type="Gene3D" id="1.25.40.1030">
    <property type="match status" value="1"/>
</dbReference>
<feature type="region of interest" description="Disordered" evidence="8">
    <location>
        <begin position="351"/>
        <end position="411"/>
    </location>
</feature>
<dbReference type="PANTHER" id="PTHR13402:SF6">
    <property type="entry name" value="SECRETORY 16, ISOFORM I"/>
    <property type="match status" value="1"/>
</dbReference>
<keyword evidence="7" id="KW-0072">Autophagy</keyword>
<dbReference type="FunCoup" id="A0A0C3EBE6">
    <property type="interactions" value="44"/>
</dbReference>
<dbReference type="CDD" id="cd09233">
    <property type="entry name" value="ACE1-Sec16-like"/>
    <property type="match status" value="1"/>
</dbReference>
<feature type="compositionally biased region" description="Polar residues" evidence="8">
    <location>
        <begin position="224"/>
        <end position="242"/>
    </location>
</feature>
<comment type="function">
    <text evidence="6 7">Involved in the initiation of assembly of the COPII coat required for the formation of transport vesicles from the endoplasmic reticulum (ER) and the selection of cargo molecules. Also involved in autophagy.</text>
</comment>
<feature type="compositionally biased region" description="Polar residues" evidence="8">
    <location>
        <begin position="278"/>
        <end position="288"/>
    </location>
</feature>
<keyword evidence="7" id="KW-0653">Protein transport</keyword>
<sequence length="1745" mass="184657">MSTVEAAASLFGSDGDAGPDPFAVIGNEDSDTTQTFGPSFEQQVPEHAHHDSSSYPVDMGQDASTLFAEQIYPDAQTVQQDPWSIPTSQDGSIAQPDVAPAPYVQQQSWYSEVHSTSYEPRPVHASSPVSRNAFTNDYDPYKPSSVPQHQSFDSTAPSYTPAQTNDGPYGPTTASSVSPYALQQPSAPSLPKSVDETHRPISRSVSSPYASASVASAAPPPLPQNLSTAQTMSQAATVSSYRPKTFNAYDPPLPPPKATKRAVSMRTPRSESPVIGHQSHSIHGQQAMSPPPVPSVPPVPPVPPVPGNANYGLTPIPSVPSPRPPSGLPQRSIPYGSAQVVQTGHSYALDPQKTHVLPPESSQLPTPHHALSPQLPVLSDPHGSNAYQGTYSGVSAEDSSILQHPSGDSLSHLALRTPASQVHDVASEQQQHPDADALYTSDDMPWDDPEGGFESGFSNAGPDPLGGSPAVSVQHSNTAVNGYLPRQSTQVSLSAPREISPEPVGATALLGVSDVAPGTSSAPTSPPRAKVPIRQNTAVPNERASPKPPSMHARGGSSVSSARGPVNRVSSPLRNAVETHSHDAAYTPAIAARVAHPYDSSPYVSHHRTTSPASVHSLNNQQGVTPNFYGLASHNVVPNQHDPNPAVCLERTASPGLHRSQSPATDPYAPVKTVVGHVSSQLRGRSSSNGSVFSSSSATHDALQQHEYGLGHRAGLAGLGSYGSISAYPLSQDVHISGPRPPYAPSPSLLGSNDPLGRVSARAPIVSFGFGGKLLTCFHGSADLSTGFDVALSTRGTTNVTIRELHKVLPEYALEPKSALYPGPLFSDPGSPVTSLVRTGASSNLKAKKLHVVKYLDERAEEISRGTTYISDDLERRRAEDKLTLIRLLKIMVDNDGVLYGSPQIDTAVRVALVPHIANDSGDSGKDMSASLSTPTLASSKAGVYGMPSTVAGGNETPVSVTTTLPSSLDKIQEFLVRGERRQAYHYALDEKLWPHAMIIASSIDKEAWKEVVSEFLKVELGVHDAVQHATASRSKNHPQCQTNGREWLRVVYSLFSGQGPTAIQELVPMNLLSRATGLQMPPPSLPHITPVSANFPSAAGAQVPSESLSKWTDIVASVLTNTSNPEWSTALTTLGDCLLSHQQVEAAHVCYILSPQTSIAGGIGGPSTRIVLLGSHNPHTKFVFARDSDSIVLSEIFEFAFSLKATPKGQEPFLGFPHLQTFKLIRAAYLAEIGYVQAASRYCEAITASMGRPSPFFNAVMVDQLKILADRLVGAPRVDNSGSWISGKVNKPSLDSIGSWLEGRLTKFIAGEGDEPSPTTNYQQPAFSGPFSTYGSLSSAGTSASPSPPPTMVSSQVTPAAQPPRRTGSAISLPSMQTHQPVDRASSAMEYYRPTRNASPAPPKTAPIQPSYPFSPYAPQANGHGYVSAYSSNASSRKSSLEITPEEGANALSPAQEQQPQEGGGWWNVLGNADSAPTPTAATFHKVEEVSLSEDGMISLMDGQALAVAPTSATSRRLETTFEDEEDDLGLSNNLKKKPEASEEPSGARPQSEAHQQETTKTEEKLEPQSGTQTLAAGGSWFARFWKRSETPGPVRANLGEDTSFYYDKELKRWVNKKAGAETAQPSGPPPPPARAQTASPGQARRPGGLGSTSGPPLALQLARTASAIDLSTPASSKPPMRTRSNLVPPEAVSVPTTPIPGASMSPGFVPPPPMGRPRSQAAKKNVRSRYVDVFQQEVNAGAA</sequence>
<name>A0A0C3EBE6_9AGAM</name>
<feature type="compositionally biased region" description="Polar residues" evidence="8">
    <location>
        <begin position="104"/>
        <end position="118"/>
    </location>
</feature>
<evidence type="ECO:0000256" key="7">
    <source>
        <dbReference type="RuleBase" id="RU364101"/>
    </source>
</evidence>
<reference evidence="12" key="2">
    <citation type="submission" date="2015-01" db="EMBL/GenBank/DDBJ databases">
        <title>Evolutionary Origins and Diversification of the Mycorrhizal Mutualists.</title>
        <authorList>
            <consortium name="DOE Joint Genome Institute"/>
            <consortium name="Mycorrhizal Genomics Consortium"/>
            <person name="Kohler A."/>
            <person name="Kuo A."/>
            <person name="Nagy L.G."/>
            <person name="Floudas D."/>
            <person name="Copeland A."/>
            <person name="Barry K.W."/>
            <person name="Cichocki N."/>
            <person name="Veneault-Fourrey C."/>
            <person name="LaButti K."/>
            <person name="Lindquist E.A."/>
            <person name="Lipzen A."/>
            <person name="Lundell T."/>
            <person name="Morin E."/>
            <person name="Murat C."/>
            <person name="Riley R."/>
            <person name="Ohm R."/>
            <person name="Sun H."/>
            <person name="Tunlid A."/>
            <person name="Henrissat B."/>
            <person name="Grigoriev I.V."/>
            <person name="Hibbett D.S."/>
            <person name="Martin F."/>
        </authorList>
    </citation>
    <scope>NUCLEOTIDE SEQUENCE [LARGE SCALE GENOMIC DNA]</scope>
    <source>
        <strain evidence="12">Foug A</strain>
    </source>
</reference>
<feature type="compositionally biased region" description="Pro residues" evidence="8">
    <location>
        <begin position="289"/>
        <end position="306"/>
    </location>
</feature>
<feature type="domain" description="Sec16 central conserved" evidence="10">
    <location>
        <begin position="763"/>
        <end position="897"/>
    </location>
</feature>
<evidence type="ECO:0000259" key="9">
    <source>
        <dbReference type="Pfam" id="PF12931"/>
    </source>
</evidence>
<dbReference type="GO" id="GO:0012507">
    <property type="term" value="C:ER to Golgi transport vesicle membrane"/>
    <property type="evidence" value="ECO:0007669"/>
    <property type="project" value="TreeGrafter"/>
</dbReference>
<evidence type="ECO:0000313" key="12">
    <source>
        <dbReference type="Proteomes" id="UP000053989"/>
    </source>
</evidence>
<feature type="compositionally biased region" description="Basic and acidic residues" evidence="8">
    <location>
        <begin position="1556"/>
        <end position="1568"/>
    </location>
</feature>
<dbReference type="STRING" id="1036808.A0A0C3EBE6"/>
<comment type="subcellular location">
    <subcellularLocation>
        <location evidence="1">Endoplasmic reticulum membrane</location>
        <topology evidence="1">Peripheral membrane protein</topology>
        <orientation evidence="1">Cytoplasmic side</orientation>
    </subcellularLocation>
</comment>
<evidence type="ECO:0000256" key="5">
    <source>
        <dbReference type="ARBA" id="ARBA00022892"/>
    </source>
</evidence>
<dbReference type="InterPro" id="IPR024298">
    <property type="entry name" value="Sec16_Sec23-bd"/>
</dbReference>
<dbReference type="PANTHER" id="PTHR13402">
    <property type="entry name" value="RGPR-RELATED"/>
    <property type="match status" value="1"/>
</dbReference>
<proteinExistence type="inferred from homology"/>
<dbReference type="InParanoid" id="A0A0C3EBE6"/>
<reference evidence="11 12" key="1">
    <citation type="submission" date="2014-04" db="EMBL/GenBank/DDBJ databases">
        <authorList>
            <consortium name="DOE Joint Genome Institute"/>
            <person name="Kuo A."/>
            <person name="Kohler A."/>
            <person name="Nagy L.G."/>
            <person name="Floudas D."/>
            <person name="Copeland A."/>
            <person name="Barry K.W."/>
            <person name="Cichocki N."/>
            <person name="Veneault-Fourrey C."/>
            <person name="LaButti K."/>
            <person name="Lindquist E.A."/>
            <person name="Lipzen A."/>
            <person name="Lundell T."/>
            <person name="Morin E."/>
            <person name="Murat C."/>
            <person name="Sun H."/>
            <person name="Tunlid A."/>
            <person name="Henrissat B."/>
            <person name="Grigoriev I.V."/>
            <person name="Hibbett D.S."/>
            <person name="Martin F."/>
            <person name="Nordberg H.P."/>
            <person name="Cantor M.N."/>
            <person name="Hua S.X."/>
        </authorList>
    </citation>
    <scope>NUCLEOTIDE SEQUENCE [LARGE SCALE GENOMIC DNA]</scope>
    <source>
        <strain evidence="11 12">Foug A</strain>
    </source>
</reference>
<dbReference type="GO" id="GO:0016192">
    <property type="term" value="P:vesicle-mediated transport"/>
    <property type="evidence" value="ECO:0007669"/>
    <property type="project" value="UniProtKB-KW"/>
</dbReference>
<dbReference type="GO" id="GO:0015031">
    <property type="term" value="P:protein transport"/>
    <property type="evidence" value="ECO:0007669"/>
    <property type="project" value="UniProtKB-KW"/>
</dbReference>
<feature type="domain" description="Sec16 Sec23-binding" evidence="9">
    <location>
        <begin position="972"/>
        <end position="1313"/>
    </location>
</feature>
<evidence type="ECO:0000256" key="8">
    <source>
        <dbReference type="SAM" id="MobiDB-lite"/>
    </source>
</evidence>
<keyword evidence="5 7" id="KW-0931">ER-Golgi transport</keyword>
<dbReference type="Pfam" id="PF12932">
    <property type="entry name" value="Sec16"/>
    <property type="match status" value="1"/>
</dbReference>
<gene>
    <name evidence="11" type="ORF">SCLCIDRAFT_1212455</name>
</gene>
<dbReference type="Pfam" id="PF12931">
    <property type="entry name" value="TPR_Sec16"/>
    <property type="match status" value="1"/>
</dbReference>
<feature type="compositionally biased region" description="Polar residues" evidence="8">
    <location>
        <begin position="610"/>
        <end position="621"/>
    </location>
</feature>
<feature type="compositionally biased region" description="Polar residues" evidence="8">
    <location>
        <begin position="385"/>
        <end position="409"/>
    </location>
</feature>
<dbReference type="HOGENOM" id="CLU_001760_0_0_1"/>
<dbReference type="Proteomes" id="UP000053989">
    <property type="component" value="Unassembled WGS sequence"/>
</dbReference>
<evidence type="ECO:0000256" key="6">
    <source>
        <dbReference type="ARBA" id="ARBA00024687"/>
    </source>
</evidence>
<feature type="compositionally biased region" description="Polar residues" evidence="8">
    <location>
        <begin position="1370"/>
        <end position="1381"/>
    </location>
</feature>
<evidence type="ECO:0000256" key="4">
    <source>
        <dbReference type="ARBA" id="ARBA00022824"/>
    </source>
</evidence>
<feature type="region of interest" description="Disordered" evidence="8">
    <location>
        <begin position="1"/>
        <end position="333"/>
    </location>
</feature>
<comment type="similarity">
    <text evidence="2 7">Belongs to the SEC16 family.</text>
</comment>
<feature type="compositionally biased region" description="Polar residues" evidence="8">
    <location>
        <begin position="145"/>
        <end position="187"/>
    </location>
</feature>
<dbReference type="GO" id="GO:0007030">
    <property type="term" value="P:Golgi organization"/>
    <property type="evidence" value="ECO:0007669"/>
    <property type="project" value="TreeGrafter"/>
</dbReference>
<evidence type="ECO:0000259" key="10">
    <source>
        <dbReference type="Pfam" id="PF12932"/>
    </source>
</evidence>
<feature type="compositionally biased region" description="Low complexity" evidence="8">
    <location>
        <begin position="202"/>
        <end position="217"/>
    </location>
</feature>
<keyword evidence="12" id="KW-1185">Reference proteome</keyword>
<feature type="compositionally biased region" description="Polar residues" evidence="8">
    <location>
        <begin position="76"/>
        <end position="92"/>
    </location>
</feature>
<evidence type="ECO:0000256" key="3">
    <source>
        <dbReference type="ARBA" id="ARBA00022448"/>
    </source>
</evidence>
<evidence type="ECO:0000256" key="1">
    <source>
        <dbReference type="ARBA" id="ARBA00004397"/>
    </source>
</evidence>
<keyword evidence="3 7" id="KW-0813">Transport</keyword>
<evidence type="ECO:0000256" key="2">
    <source>
        <dbReference type="ARBA" id="ARBA00005927"/>
    </source>
</evidence>
<feature type="compositionally biased region" description="Pro residues" evidence="8">
    <location>
        <begin position="317"/>
        <end position="327"/>
    </location>
</feature>
<accession>A0A0C3EBE6</accession>
<feature type="region of interest" description="Disordered" evidence="8">
    <location>
        <begin position="1449"/>
        <end position="1475"/>
    </location>
</feature>
<dbReference type="GO" id="GO:0006914">
    <property type="term" value="P:autophagy"/>
    <property type="evidence" value="ECO:0007669"/>
    <property type="project" value="UniProtKB-KW"/>
</dbReference>
<keyword evidence="7" id="KW-0472">Membrane</keyword>
<dbReference type="InterPro" id="IPR024340">
    <property type="entry name" value="Sec16_CCD"/>
</dbReference>
<feature type="compositionally biased region" description="Low complexity" evidence="8">
    <location>
        <begin position="1334"/>
        <end position="1346"/>
    </location>
</feature>
<feature type="region of interest" description="Disordered" evidence="8">
    <location>
        <begin position="601"/>
        <end position="621"/>
    </location>
</feature>
<organism evidence="11 12">
    <name type="scientific">Scleroderma citrinum Foug A</name>
    <dbReference type="NCBI Taxonomy" id="1036808"/>
    <lineage>
        <taxon>Eukaryota</taxon>
        <taxon>Fungi</taxon>
        <taxon>Dikarya</taxon>
        <taxon>Basidiomycota</taxon>
        <taxon>Agaricomycotina</taxon>
        <taxon>Agaricomycetes</taxon>
        <taxon>Agaricomycetidae</taxon>
        <taxon>Boletales</taxon>
        <taxon>Sclerodermatineae</taxon>
        <taxon>Sclerodermataceae</taxon>
        <taxon>Scleroderma</taxon>
    </lineage>
</organism>
<feature type="region of interest" description="Disordered" evidence="8">
    <location>
        <begin position="1509"/>
        <end position="1575"/>
    </location>
</feature>
<feature type="region of interest" description="Disordered" evidence="8">
    <location>
        <begin position="1334"/>
        <end position="1418"/>
    </location>
</feature>
<dbReference type="GO" id="GO:0005789">
    <property type="term" value="C:endoplasmic reticulum membrane"/>
    <property type="evidence" value="ECO:0007669"/>
    <property type="project" value="UniProtKB-SubCell"/>
</dbReference>
<dbReference type="EMBL" id="KN822023">
    <property type="protein sequence ID" value="KIM65291.1"/>
    <property type="molecule type" value="Genomic_DNA"/>
</dbReference>
<feature type="compositionally biased region" description="Low complexity" evidence="8">
    <location>
        <begin position="553"/>
        <end position="564"/>
    </location>
</feature>
<keyword evidence="4 7" id="KW-0256">Endoplasmic reticulum</keyword>
<evidence type="ECO:0000313" key="11">
    <source>
        <dbReference type="EMBL" id="KIM65291.1"/>
    </source>
</evidence>
<dbReference type="OrthoDB" id="8918678at2759"/>
<dbReference type="GO" id="GO:0070971">
    <property type="term" value="C:endoplasmic reticulum exit site"/>
    <property type="evidence" value="ECO:0007669"/>
    <property type="project" value="TreeGrafter"/>
</dbReference>
<protein>
    <recommendedName>
        <fullName evidence="7">Protein transport protein sec16</fullName>
    </recommendedName>
</protein>
<feature type="region of interest" description="Disordered" evidence="8">
    <location>
        <begin position="437"/>
        <end position="473"/>
    </location>
</feature>
<dbReference type="GO" id="GO:0070973">
    <property type="term" value="P:protein localization to endoplasmic reticulum exit site"/>
    <property type="evidence" value="ECO:0007669"/>
    <property type="project" value="TreeGrafter"/>
</dbReference>
<feature type="compositionally biased region" description="Polar residues" evidence="8">
    <location>
        <begin position="32"/>
        <end position="42"/>
    </location>
</feature>
<feature type="region of interest" description="Disordered" evidence="8">
    <location>
        <begin position="1618"/>
        <end position="1729"/>
    </location>
</feature>